<dbReference type="AlphaFoldDB" id="A0A8H4VSE6"/>
<dbReference type="EMBL" id="JAACJL010000015">
    <property type="protein sequence ID" value="KAF4621101.1"/>
    <property type="molecule type" value="Genomic_DNA"/>
</dbReference>
<proteinExistence type="predicted"/>
<accession>A0A8H4VSE6</accession>
<sequence length="350" mass="41245">MNSKPRFKLDLEGLDLDFSLSDSEIYWREHYDWLYQCGYELRPRYHPDWVPSWVRDPELKMSIPWCEDSVRTVYSNLMDATRIRDGYRVMLKRVDWSIHPHEAAITYKLSQDDWGSDARNHAVPLLDLLEPPHDGERDIFILVMPLLSRDIHALNTMIDARLLCPEEVHPVRQLWPRSLQGIMRKSTRTEHPVRYYIIDFGISRLYSAEDLPPLEYPISGIDRTVPEFKNPSIPQNPFPTDIYYLGNMIREQFILGTGGISTPGFYGFDFLLPLVLDMVQDDPRNRPTIDEVIDRFSIIVNKLSWWKLRSRLVPRSETASERRRRTFKHIIHTITYIYRGLPAIPQPLPI</sequence>
<organism evidence="1 2">
    <name type="scientific">Agrocybe pediades</name>
    <dbReference type="NCBI Taxonomy" id="84607"/>
    <lineage>
        <taxon>Eukaryota</taxon>
        <taxon>Fungi</taxon>
        <taxon>Dikarya</taxon>
        <taxon>Basidiomycota</taxon>
        <taxon>Agaricomycotina</taxon>
        <taxon>Agaricomycetes</taxon>
        <taxon>Agaricomycetidae</taxon>
        <taxon>Agaricales</taxon>
        <taxon>Agaricineae</taxon>
        <taxon>Strophariaceae</taxon>
        <taxon>Agrocybe</taxon>
    </lineage>
</organism>
<evidence type="ECO:0008006" key="3">
    <source>
        <dbReference type="Google" id="ProtNLM"/>
    </source>
</evidence>
<evidence type="ECO:0000313" key="1">
    <source>
        <dbReference type="EMBL" id="KAF4621101.1"/>
    </source>
</evidence>
<keyword evidence="2" id="KW-1185">Reference proteome</keyword>
<reference evidence="1 2" key="1">
    <citation type="submission" date="2019-12" db="EMBL/GenBank/DDBJ databases">
        <authorList>
            <person name="Floudas D."/>
            <person name="Bentzer J."/>
            <person name="Ahren D."/>
            <person name="Johansson T."/>
            <person name="Persson P."/>
            <person name="Tunlid A."/>
        </authorList>
    </citation>
    <scope>NUCLEOTIDE SEQUENCE [LARGE SCALE GENOMIC DNA]</scope>
    <source>
        <strain evidence="1 2">CBS 102.39</strain>
    </source>
</reference>
<dbReference type="SUPFAM" id="SSF56112">
    <property type="entry name" value="Protein kinase-like (PK-like)"/>
    <property type="match status" value="1"/>
</dbReference>
<comment type="caution">
    <text evidence="1">The sequence shown here is derived from an EMBL/GenBank/DDBJ whole genome shotgun (WGS) entry which is preliminary data.</text>
</comment>
<gene>
    <name evidence="1" type="ORF">D9613_000141</name>
</gene>
<evidence type="ECO:0000313" key="2">
    <source>
        <dbReference type="Proteomes" id="UP000521872"/>
    </source>
</evidence>
<protein>
    <recommendedName>
        <fullName evidence="3">Protein kinase domain-containing protein</fullName>
    </recommendedName>
</protein>
<dbReference type="Proteomes" id="UP000521872">
    <property type="component" value="Unassembled WGS sequence"/>
</dbReference>
<name>A0A8H4VSE6_9AGAR</name>
<dbReference type="InterPro" id="IPR011009">
    <property type="entry name" value="Kinase-like_dom_sf"/>
</dbReference>